<dbReference type="OMA" id="YLKHYVH"/>
<keyword evidence="6 9" id="KW-1133">Transmembrane helix</keyword>
<evidence type="ECO:0000256" key="1">
    <source>
        <dbReference type="ARBA" id="ARBA00004141"/>
    </source>
</evidence>
<gene>
    <name evidence="10" type="ORF">CMU_016400</name>
</gene>
<evidence type="ECO:0000256" key="7">
    <source>
        <dbReference type="ARBA" id="ARBA00023065"/>
    </source>
</evidence>
<organism evidence="10 11">
    <name type="scientific">Cryptosporidium muris (strain RN66)</name>
    <dbReference type="NCBI Taxonomy" id="441375"/>
    <lineage>
        <taxon>Eukaryota</taxon>
        <taxon>Sar</taxon>
        <taxon>Alveolata</taxon>
        <taxon>Apicomplexa</taxon>
        <taxon>Conoidasida</taxon>
        <taxon>Coccidia</taxon>
        <taxon>Eucoccidiorida</taxon>
        <taxon>Eimeriorina</taxon>
        <taxon>Cryptosporidiidae</taxon>
        <taxon>Cryptosporidium</taxon>
    </lineage>
</organism>
<sequence length="519" mass="59509">MDFQGQEKDYIELNNINTIFQTSSESLVGDKISLINRLTPREYIPTKSRLHSRLNSKLNSRQEDRLGNNSVSLLSTDTYIEPLLSSSVCTKRQWIEKYSQKQRKITVICIKDGRCSQHYMSTAELLRKVHLHNEKRLLEEKAAGALTLRDLRQVIGHGNERPSIEIRRNCILVNMPGVRCIILHDKVYYLPLNTVIFPVDDEFRSGDEGLQIFHGQILTQDIEDSVAKGTVKYNKYDRKIQSTKYNIEYSDISIIERLILATQLCSENTHDFHSIINGAMEESQNIIGGISPPSTETINDQQTPLELNALEVCLVEVCYQLWNSYYTIDAIAQENLKHIESNPTSTQKIHEINDIRKRLDSLRDRIHGVYGALKEILDDDDLLARIEISKFWAKPESWDRRSLNHTFIDSEILLECYEQEIEGLVKAVNRLDEQLDDAVEIMQIHLATIRNTFLKSELSLDIVDVCVGFVAAIASIFGMNIQSGLEASRDIFWLMAYTMLTLCVIAGIIVVLMFRKLQL</sequence>
<evidence type="ECO:0000256" key="4">
    <source>
        <dbReference type="ARBA" id="ARBA00022842"/>
    </source>
</evidence>
<reference evidence="10" key="1">
    <citation type="submission" date="2008-06" db="EMBL/GenBank/DDBJ databases">
        <authorList>
            <person name="Lorenzi H."/>
            <person name="Inman J."/>
            <person name="Miller J."/>
            <person name="Schobel S."/>
            <person name="Amedeo P."/>
            <person name="Caler E.V."/>
            <person name="da Silva J."/>
        </authorList>
    </citation>
    <scope>NUCLEOTIDE SEQUENCE [LARGE SCALE GENOMIC DNA]</scope>
    <source>
        <strain evidence="10">RN66</strain>
    </source>
</reference>
<dbReference type="EMBL" id="DS989728">
    <property type="protein sequence ID" value="EEA05891.1"/>
    <property type="molecule type" value="Genomic_DNA"/>
</dbReference>
<dbReference type="RefSeq" id="XP_002140240.1">
    <property type="nucleotide sequence ID" value="XM_002140204.1"/>
</dbReference>
<keyword evidence="4 9" id="KW-0460">Magnesium</keyword>
<accession>B6ACN7</accession>
<dbReference type="eggNOG" id="KOG2662">
    <property type="taxonomic scope" value="Eukaryota"/>
</dbReference>
<evidence type="ECO:0000313" key="10">
    <source>
        <dbReference type="EMBL" id="EEA05891.1"/>
    </source>
</evidence>
<dbReference type="PANTHER" id="PTHR13890">
    <property type="entry name" value="RNA SPLICING PROTEIN MRS2, MITOCHONDRIAL"/>
    <property type="match status" value="1"/>
</dbReference>
<dbReference type="OrthoDB" id="10251508at2759"/>
<evidence type="ECO:0000256" key="5">
    <source>
        <dbReference type="ARBA" id="ARBA00022946"/>
    </source>
</evidence>
<keyword evidence="9" id="KW-0496">Mitochondrion</keyword>
<feature type="transmembrane region" description="Helical" evidence="9">
    <location>
        <begin position="491"/>
        <end position="514"/>
    </location>
</feature>
<feature type="transmembrane region" description="Helical" evidence="9">
    <location>
        <begin position="458"/>
        <end position="479"/>
    </location>
</feature>
<evidence type="ECO:0000256" key="8">
    <source>
        <dbReference type="ARBA" id="ARBA00023136"/>
    </source>
</evidence>
<dbReference type="VEuPathDB" id="CryptoDB:CMU_016400"/>
<keyword evidence="2 9" id="KW-0813">Transport</keyword>
<keyword evidence="7 9" id="KW-0406">Ion transport</keyword>
<evidence type="ECO:0000256" key="3">
    <source>
        <dbReference type="ARBA" id="ARBA00022692"/>
    </source>
</evidence>
<keyword evidence="3 9" id="KW-0812">Transmembrane</keyword>
<dbReference type="Proteomes" id="UP000001460">
    <property type="component" value="Unassembled WGS sequence"/>
</dbReference>
<keyword evidence="11" id="KW-1185">Reference proteome</keyword>
<evidence type="ECO:0000256" key="6">
    <source>
        <dbReference type="ARBA" id="ARBA00022989"/>
    </source>
</evidence>
<name>B6ACN7_CRYMR</name>
<keyword evidence="5" id="KW-0809">Transit peptide</keyword>
<dbReference type="PANTHER" id="PTHR13890:SF0">
    <property type="entry name" value="MAGNESIUM TRANSPORTER MRS2 HOMOLOG, MITOCHONDRIAL"/>
    <property type="match status" value="1"/>
</dbReference>
<evidence type="ECO:0000256" key="9">
    <source>
        <dbReference type="RuleBase" id="RU366042"/>
    </source>
</evidence>
<dbReference type="GO" id="GO:0015095">
    <property type="term" value="F:magnesium ion transmembrane transporter activity"/>
    <property type="evidence" value="ECO:0007669"/>
    <property type="project" value="TreeGrafter"/>
</dbReference>
<evidence type="ECO:0000313" key="11">
    <source>
        <dbReference type="Proteomes" id="UP000001460"/>
    </source>
</evidence>
<protein>
    <recommendedName>
        <fullName evidence="9">Magnesium transporter</fullName>
    </recommendedName>
</protein>
<proteinExistence type="inferred from homology"/>
<dbReference type="CDD" id="cd12823">
    <property type="entry name" value="Mrs2_Mfm1p-like"/>
    <property type="match status" value="1"/>
</dbReference>
<dbReference type="Gene3D" id="1.20.58.340">
    <property type="entry name" value="Magnesium transport protein CorA, transmembrane region"/>
    <property type="match status" value="1"/>
</dbReference>
<keyword evidence="9" id="KW-0999">Mitochondrion inner membrane</keyword>
<dbReference type="Gene3D" id="2.40.128.330">
    <property type="match status" value="1"/>
</dbReference>
<dbReference type="GeneID" id="6995388"/>
<evidence type="ECO:0000256" key="2">
    <source>
        <dbReference type="ARBA" id="ARBA00022448"/>
    </source>
</evidence>
<keyword evidence="8 9" id="KW-0472">Membrane</keyword>
<dbReference type="AlphaFoldDB" id="B6ACN7"/>
<comment type="subcellular location">
    <subcellularLocation>
        <location evidence="1">Membrane</location>
        <topology evidence="1">Multi-pass membrane protein</topology>
    </subcellularLocation>
    <subcellularLocation>
        <location evidence="9">Mitochondrion inner membrane</location>
        <topology evidence="9">Multi-pass membrane protein</topology>
    </subcellularLocation>
</comment>
<dbReference type="InterPro" id="IPR039204">
    <property type="entry name" value="MRS2-like"/>
</dbReference>
<dbReference type="Pfam" id="PF22099">
    <property type="entry name" value="MRS2-like"/>
    <property type="match status" value="2"/>
</dbReference>
<comment type="similarity">
    <text evidence="9">Belongs to the CorA metal ion transporter (MIT) (TC 1.A.35) family.</text>
</comment>
<dbReference type="GO" id="GO:0005743">
    <property type="term" value="C:mitochondrial inner membrane"/>
    <property type="evidence" value="ECO:0007669"/>
    <property type="project" value="UniProtKB-SubCell"/>
</dbReference>